<keyword evidence="3 6" id="KW-0347">Helicase</keyword>
<dbReference type="GO" id="GO:0003676">
    <property type="term" value="F:nucleic acid binding"/>
    <property type="evidence" value="ECO:0007669"/>
    <property type="project" value="InterPro"/>
</dbReference>
<dbReference type="RefSeq" id="XP_004997657.1">
    <property type="nucleotide sequence ID" value="XM_004997600.1"/>
</dbReference>
<gene>
    <name evidence="11" type="ORF">PTSG_01679</name>
</gene>
<dbReference type="AlphaFoldDB" id="F2TYM6"/>
<dbReference type="InterPro" id="IPR000629">
    <property type="entry name" value="RNA-helicase_DEAD-box_CS"/>
</dbReference>
<feature type="compositionally biased region" description="Basic and acidic residues" evidence="7">
    <location>
        <begin position="7"/>
        <end position="20"/>
    </location>
</feature>
<evidence type="ECO:0000256" key="3">
    <source>
        <dbReference type="ARBA" id="ARBA00022806"/>
    </source>
</evidence>
<name>F2TYM6_SALR5</name>
<dbReference type="InterPro" id="IPR011545">
    <property type="entry name" value="DEAD/DEAH_box_helicase_dom"/>
</dbReference>
<dbReference type="EMBL" id="GL832957">
    <property type="protein sequence ID" value="EGD78700.1"/>
    <property type="molecule type" value="Genomic_DNA"/>
</dbReference>
<dbReference type="GO" id="GO:0003724">
    <property type="term" value="F:RNA helicase activity"/>
    <property type="evidence" value="ECO:0007669"/>
    <property type="project" value="InterPro"/>
</dbReference>
<dbReference type="PROSITE" id="PS00039">
    <property type="entry name" value="DEAD_ATP_HELICASE"/>
    <property type="match status" value="1"/>
</dbReference>
<evidence type="ECO:0000256" key="1">
    <source>
        <dbReference type="ARBA" id="ARBA00022741"/>
    </source>
</evidence>
<keyword evidence="2 6" id="KW-0378">Hydrolase</keyword>
<dbReference type="eggNOG" id="KOG0327">
    <property type="taxonomic scope" value="Eukaryota"/>
</dbReference>
<evidence type="ECO:0000256" key="4">
    <source>
        <dbReference type="ARBA" id="ARBA00022840"/>
    </source>
</evidence>
<accession>F2TYM6</accession>
<dbReference type="Proteomes" id="UP000007799">
    <property type="component" value="Unassembled WGS sequence"/>
</dbReference>
<dbReference type="GO" id="GO:0003743">
    <property type="term" value="F:translation initiation factor activity"/>
    <property type="evidence" value="ECO:0007669"/>
    <property type="project" value="UniProtKB-KW"/>
</dbReference>
<dbReference type="CDD" id="cd18787">
    <property type="entry name" value="SF2_C_DEAD"/>
    <property type="match status" value="1"/>
</dbReference>
<dbReference type="InterPro" id="IPR014001">
    <property type="entry name" value="Helicase_ATP-bd"/>
</dbReference>
<proteinExistence type="inferred from homology"/>
<dbReference type="Pfam" id="PF00271">
    <property type="entry name" value="Helicase_C"/>
    <property type="match status" value="1"/>
</dbReference>
<dbReference type="InterPro" id="IPR050079">
    <property type="entry name" value="DEAD_box_RNA_helicase"/>
</dbReference>
<dbReference type="GO" id="GO:0016787">
    <property type="term" value="F:hydrolase activity"/>
    <property type="evidence" value="ECO:0007669"/>
    <property type="project" value="UniProtKB-KW"/>
</dbReference>
<dbReference type="GO" id="GO:0005524">
    <property type="term" value="F:ATP binding"/>
    <property type="evidence" value="ECO:0007669"/>
    <property type="project" value="UniProtKB-KW"/>
</dbReference>
<evidence type="ECO:0000313" key="11">
    <source>
        <dbReference type="EMBL" id="EGD78700.1"/>
    </source>
</evidence>
<dbReference type="InterPro" id="IPR001650">
    <property type="entry name" value="Helicase_C-like"/>
</dbReference>
<feature type="domain" description="DEAD-box RNA helicase Q" evidence="10">
    <location>
        <begin position="99"/>
        <end position="127"/>
    </location>
</feature>
<dbReference type="PANTHER" id="PTHR47959:SF1">
    <property type="entry name" value="ATP-DEPENDENT RNA HELICASE DBPA"/>
    <property type="match status" value="1"/>
</dbReference>
<dbReference type="OrthoDB" id="10265785at2759"/>
<feature type="compositionally biased region" description="Basic and acidic residues" evidence="7">
    <location>
        <begin position="67"/>
        <end position="82"/>
    </location>
</feature>
<keyword evidence="11" id="KW-0648">Protein biosynthesis</keyword>
<dbReference type="GeneID" id="16078254"/>
<dbReference type="PROSITE" id="PS51195">
    <property type="entry name" value="Q_MOTIF"/>
    <property type="match status" value="1"/>
</dbReference>
<dbReference type="GO" id="GO:0005829">
    <property type="term" value="C:cytosol"/>
    <property type="evidence" value="ECO:0007669"/>
    <property type="project" value="TreeGrafter"/>
</dbReference>
<dbReference type="PANTHER" id="PTHR47959">
    <property type="entry name" value="ATP-DEPENDENT RNA HELICASE RHLE-RELATED"/>
    <property type="match status" value="1"/>
</dbReference>
<evidence type="ECO:0000256" key="2">
    <source>
        <dbReference type="ARBA" id="ARBA00022801"/>
    </source>
</evidence>
<dbReference type="PROSITE" id="PS51192">
    <property type="entry name" value="HELICASE_ATP_BIND_1"/>
    <property type="match status" value="1"/>
</dbReference>
<reference evidence="11" key="1">
    <citation type="submission" date="2009-08" db="EMBL/GenBank/DDBJ databases">
        <title>Annotation of Salpingoeca rosetta.</title>
        <authorList>
            <consortium name="The Broad Institute Genome Sequencing Platform"/>
            <person name="Russ C."/>
            <person name="Cuomo C."/>
            <person name="Burger G."/>
            <person name="Gray M.W."/>
            <person name="Holland P.W.H."/>
            <person name="King N."/>
            <person name="Lang F.B.F."/>
            <person name="Roger A.J."/>
            <person name="Ruiz-Trillo I."/>
            <person name="Young S.K."/>
            <person name="Zeng Q."/>
            <person name="Gargeya S."/>
            <person name="Alvarado L."/>
            <person name="Berlin A."/>
            <person name="Chapman S.B."/>
            <person name="Chen Z."/>
            <person name="Freedman E."/>
            <person name="Gellesch M."/>
            <person name="Goldberg J."/>
            <person name="Griggs A."/>
            <person name="Gujja S."/>
            <person name="Heilman E."/>
            <person name="Heiman D."/>
            <person name="Howarth C."/>
            <person name="Mehta T."/>
            <person name="Neiman D."/>
            <person name="Pearson M."/>
            <person name="Roberts A."/>
            <person name="Saif S."/>
            <person name="Shea T."/>
            <person name="Shenoy N."/>
            <person name="Sisk P."/>
            <person name="Stolte C."/>
            <person name="Sykes S."/>
            <person name="White J."/>
            <person name="Yandava C."/>
            <person name="Haas B."/>
            <person name="Nusbaum C."/>
            <person name="Birren B."/>
        </authorList>
    </citation>
    <scope>NUCLEOTIDE SEQUENCE [LARGE SCALE GENOMIC DNA]</scope>
    <source>
        <strain evidence="11">ATCC 50818</strain>
    </source>
</reference>
<evidence type="ECO:0000256" key="5">
    <source>
        <dbReference type="PROSITE-ProRule" id="PRU00552"/>
    </source>
</evidence>
<feature type="domain" description="Helicase C-terminal" evidence="9">
    <location>
        <begin position="328"/>
        <end position="472"/>
    </location>
</feature>
<protein>
    <submittedName>
        <fullName evidence="11">Eukaryotic initiation factor 4A</fullName>
    </submittedName>
</protein>
<evidence type="ECO:0000259" key="8">
    <source>
        <dbReference type="PROSITE" id="PS51192"/>
    </source>
</evidence>
<dbReference type="SMART" id="SM00490">
    <property type="entry name" value="HELICc"/>
    <property type="match status" value="1"/>
</dbReference>
<feature type="short sequence motif" description="Q motif" evidence="5">
    <location>
        <begin position="99"/>
        <end position="127"/>
    </location>
</feature>
<dbReference type="SMART" id="SM00487">
    <property type="entry name" value="DEXDc"/>
    <property type="match status" value="1"/>
</dbReference>
<evidence type="ECO:0000256" key="6">
    <source>
        <dbReference type="RuleBase" id="RU000492"/>
    </source>
</evidence>
<evidence type="ECO:0000259" key="10">
    <source>
        <dbReference type="PROSITE" id="PS51195"/>
    </source>
</evidence>
<sequence>MQRTRTSKQEEVHVLADTSRRAPAATAPDPRGDTAAAKQTPSTPCWDPNSSESSHNASHADAATLKQEQHDVPDVETHKQDGDSVVPAGTGHDPVQIIDTFDDMNLSMELLRGVYAYGYEAPTAIQQRAIVPISSGRDIIVQAPSGMGKTATFSIGSLQRVDTTLPSCQLLVLSPTRELAIQTADACQSLGSYVGVRVLPLIGGQSVRDQRTALREDGIHVVCGTPGRVKHMLSDDSLDCRQLTTIVLDEADELLEYFQDDIYDVFQFVPRDAQVVLVTATTTDVLLKISKKVLRNPVNILVKPEELRLEGIQHFFVDVQQHLHKYPTLCDLYNSLNTAQTVVFVNRRRTALELEDRLVRDKFAVSVIHGEMEQDERIATLDRFRSGQSRVLVATNVVARGIDVQQVSLVINYDVPLDRESYIHRAGRGGRQGRKGVTINLVTQEDARFLRDIESFYSIAINELPADLSILQL</sequence>
<dbReference type="PROSITE" id="PS51194">
    <property type="entry name" value="HELICASE_CTER"/>
    <property type="match status" value="1"/>
</dbReference>
<dbReference type="CDD" id="cd17939">
    <property type="entry name" value="DEADc_EIF4A"/>
    <property type="match status" value="1"/>
</dbReference>
<dbReference type="Pfam" id="PF00270">
    <property type="entry name" value="DEAD"/>
    <property type="match status" value="1"/>
</dbReference>
<keyword evidence="1 6" id="KW-0547">Nucleotide-binding</keyword>
<dbReference type="Gene3D" id="3.40.50.300">
    <property type="entry name" value="P-loop containing nucleotide triphosphate hydrolases"/>
    <property type="match status" value="2"/>
</dbReference>
<keyword evidence="11" id="KW-0396">Initiation factor</keyword>
<organism evidence="12">
    <name type="scientific">Salpingoeca rosetta (strain ATCC 50818 / BSB-021)</name>
    <dbReference type="NCBI Taxonomy" id="946362"/>
    <lineage>
        <taxon>Eukaryota</taxon>
        <taxon>Choanoflagellata</taxon>
        <taxon>Craspedida</taxon>
        <taxon>Salpingoecidae</taxon>
        <taxon>Salpingoeca</taxon>
    </lineage>
</organism>
<evidence type="ECO:0000313" key="12">
    <source>
        <dbReference type="Proteomes" id="UP000007799"/>
    </source>
</evidence>
<feature type="region of interest" description="Disordered" evidence="7">
    <location>
        <begin position="1"/>
        <end position="91"/>
    </location>
</feature>
<dbReference type="KEGG" id="sre:PTSG_01679"/>
<dbReference type="InterPro" id="IPR027417">
    <property type="entry name" value="P-loop_NTPase"/>
</dbReference>
<evidence type="ECO:0000259" key="9">
    <source>
        <dbReference type="PROSITE" id="PS51194"/>
    </source>
</evidence>
<dbReference type="SUPFAM" id="SSF52540">
    <property type="entry name" value="P-loop containing nucleoside triphosphate hydrolases"/>
    <property type="match status" value="1"/>
</dbReference>
<evidence type="ECO:0000256" key="7">
    <source>
        <dbReference type="SAM" id="MobiDB-lite"/>
    </source>
</evidence>
<comment type="similarity">
    <text evidence="6">Belongs to the DEAD box helicase family.</text>
</comment>
<feature type="compositionally biased region" description="Low complexity" evidence="7">
    <location>
        <begin position="49"/>
        <end position="63"/>
    </location>
</feature>
<feature type="domain" description="Helicase ATP-binding" evidence="8">
    <location>
        <begin position="130"/>
        <end position="300"/>
    </location>
</feature>
<feature type="compositionally biased region" description="Low complexity" evidence="7">
    <location>
        <begin position="21"/>
        <end position="37"/>
    </location>
</feature>
<dbReference type="InParanoid" id="F2TYM6"/>
<dbReference type="STRING" id="946362.F2TYM6"/>
<keyword evidence="12" id="KW-1185">Reference proteome</keyword>
<keyword evidence="4 6" id="KW-0067">ATP-binding</keyword>
<dbReference type="InterPro" id="IPR014014">
    <property type="entry name" value="RNA_helicase_DEAD_Q_motif"/>
</dbReference>